<gene>
    <name evidence="7" type="ORF">QYS62_010650</name>
</gene>
<feature type="domain" description="Basic leucine zipper" evidence="6">
    <location>
        <begin position="266"/>
        <end position="306"/>
    </location>
</feature>
<keyword evidence="3" id="KW-0804">Transcription</keyword>
<feature type="coiled-coil region" evidence="4">
    <location>
        <begin position="263"/>
        <end position="290"/>
    </location>
</feature>
<proteinExistence type="predicted"/>
<feature type="compositionally biased region" description="Polar residues" evidence="5">
    <location>
        <begin position="43"/>
        <end position="60"/>
    </location>
</feature>
<dbReference type="InterPro" id="IPR004826">
    <property type="entry name" value="bZIP_Maf"/>
</dbReference>
<feature type="region of interest" description="Disordered" evidence="5">
    <location>
        <begin position="35"/>
        <end position="115"/>
    </location>
</feature>
<protein>
    <submittedName>
        <fullName evidence="7">BZIP domain-containing protein</fullName>
    </submittedName>
</protein>
<name>A0ABZ2X8V4_9HYPO</name>
<dbReference type="Pfam" id="PF03131">
    <property type="entry name" value="bZIP_Maf"/>
    <property type="match status" value="1"/>
</dbReference>
<feature type="compositionally biased region" description="Polar residues" evidence="5">
    <location>
        <begin position="75"/>
        <end position="91"/>
    </location>
</feature>
<dbReference type="Proteomes" id="UP001489902">
    <property type="component" value="Chromosome 6"/>
</dbReference>
<evidence type="ECO:0000259" key="6">
    <source>
        <dbReference type="Pfam" id="PF03131"/>
    </source>
</evidence>
<keyword evidence="4" id="KW-0175">Coiled coil</keyword>
<evidence type="ECO:0000313" key="7">
    <source>
        <dbReference type="EMBL" id="WZH49449.1"/>
    </source>
</evidence>
<evidence type="ECO:0000256" key="3">
    <source>
        <dbReference type="ARBA" id="ARBA00023163"/>
    </source>
</evidence>
<accession>A0ABZ2X8V4</accession>
<dbReference type="InterPro" id="IPR046347">
    <property type="entry name" value="bZIP_sf"/>
</dbReference>
<evidence type="ECO:0000256" key="4">
    <source>
        <dbReference type="SAM" id="Coils"/>
    </source>
</evidence>
<reference evidence="7 8" key="1">
    <citation type="submission" date="2024-04" db="EMBL/GenBank/DDBJ databases">
        <title>Complete genome sequence of Fusarium acuminatum.</title>
        <authorList>
            <person name="Lan B."/>
        </authorList>
    </citation>
    <scope>NUCLEOTIDE SEQUENCE [LARGE SCALE GENOMIC DNA]</scope>
    <source>
        <strain evidence="7">1A</strain>
    </source>
</reference>
<sequence length="367" mass="41644">MAGSIGRARNGQAEPFPSTSQKVFKSLHEASLANITLGKRTYSELNNTDQEGERPSTQGLGSAAPGFRNKILRTSPFNLSKPSTPIENSGNEAAMKARPPTRNDQPGDNNIRYKLGDKDYRDHQLSGNHEDNYRQLDHDDRSTFLKPPALSTAGHYTISKDYTEGEEVRRSHLLEIYGRKCGAKRGSLMFSKQQEETRKDRLRVTMRDGTKIVPSPSSEPDDTRQQGRVLQSLQGASTVGKKNSLFDIPEGRNLSNIDHLIAQSTDEREIKELKQQKRLLRNRQAALDSRQRKKQHTERLELEKEAYNALPSLLIWKYNCPNSVAAMTQLRLDKEEMIRSHTIETGELRKKISILTQRIERLQNPLS</sequence>
<dbReference type="Gene3D" id="1.20.5.170">
    <property type="match status" value="1"/>
</dbReference>
<keyword evidence="2" id="KW-0238">DNA-binding</keyword>
<evidence type="ECO:0000313" key="8">
    <source>
        <dbReference type="Proteomes" id="UP001489902"/>
    </source>
</evidence>
<dbReference type="EMBL" id="CP151265">
    <property type="protein sequence ID" value="WZH49449.1"/>
    <property type="molecule type" value="Genomic_DNA"/>
</dbReference>
<keyword evidence="1" id="KW-0805">Transcription regulation</keyword>
<evidence type="ECO:0000256" key="5">
    <source>
        <dbReference type="SAM" id="MobiDB-lite"/>
    </source>
</evidence>
<feature type="region of interest" description="Disordered" evidence="5">
    <location>
        <begin position="1"/>
        <end position="22"/>
    </location>
</feature>
<evidence type="ECO:0000256" key="2">
    <source>
        <dbReference type="ARBA" id="ARBA00023125"/>
    </source>
</evidence>
<evidence type="ECO:0000256" key="1">
    <source>
        <dbReference type="ARBA" id="ARBA00023015"/>
    </source>
</evidence>
<organism evidence="7 8">
    <name type="scientific">Fusarium acuminatum</name>
    <dbReference type="NCBI Taxonomy" id="5515"/>
    <lineage>
        <taxon>Eukaryota</taxon>
        <taxon>Fungi</taxon>
        <taxon>Dikarya</taxon>
        <taxon>Ascomycota</taxon>
        <taxon>Pezizomycotina</taxon>
        <taxon>Sordariomycetes</taxon>
        <taxon>Hypocreomycetidae</taxon>
        <taxon>Hypocreales</taxon>
        <taxon>Nectriaceae</taxon>
        <taxon>Fusarium</taxon>
        <taxon>Fusarium tricinctum species complex</taxon>
    </lineage>
</organism>
<dbReference type="SUPFAM" id="SSF57959">
    <property type="entry name" value="Leucine zipper domain"/>
    <property type="match status" value="1"/>
</dbReference>
<keyword evidence="8" id="KW-1185">Reference proteome</keyword>